<dbReference type="HAMAP" id="MF_03052">
    <property type="entry name" value="MOC2B"/>
    <property type="match status" value="1"/>
</dbReference>
<sequence>MTDSKRESLANISKSSTNMSTTEPQSYNPDIPSEPVTKTTNNIHVELTPHDLDSLSATRFVRSPSAGATVLFIGTTRDSFNNQPVSSLAYTSYAPLAISTLFKIATSILAKHSCTKIAIIHKLGECPIGEESIVIAVSAPHRQAAWRAGEEALEETKDRAEIWKLERFEGGEGVWRANRDGQKGVKVGDGDGDQGAGN</sequence>
<dbReference type="UniPathway" id="UPA00344"/>
<keyword evidence="2 4" id="KW-0808">Transferase</keyword>
<comment type="pathway">
    <text evidence="4">Cofactor biosynthesis; molybdopterin biosynthesis.</text>
</comment>
<evidence type="ECO:0000256" key="5">
    <source>
        <dbReference type="SAM" id="MobiDB-lite"/>
    </source>
</evidence>
<comment type="subunit">
    <text evidence="4">Heterotetramer; composed of 2 small (MOCS2A) and 2 large (MOCS2B) subunits.</text>
</comment>
<comment type="caution">
    <text evidence="6">The sequence shown here is derived from an EMBL/GenBank/DDBJ whole genome shotgun (WGS) entry which is preliminary data.</text>
</comment>
<feature type="compositionally biased region" description="Basic and acidic residues" evidence="5">
    <location>
        <begin position="177"/>
        <end position="189"/>
    </location>
</feature>
<dbReference type="GO" id="GO:1990140">
    <property type="term" value="C:molybdopterin synthase complex"/>
    <property type="evidence" value="ECO:0007669"/>
    <property type="project" value="UniProtKB-UniRule"/>
</dbReference>
<keyword evidence="7" id="KW-1185">Reference proteome</keyword>
<dbReference type="AlphaFoldDB" id="A0A364NED7"/>
<feature type="binding site" evidence="4">
    <location>
        <begin position="141"/>
        <end position="142"/>
    </location>
    <ligand>
        <name>substrate</name>
    </ligand>
</feature>
<feature type="binding site" evidence="4">
    <location>
        <position position="157"/>
    </location>
    <ligand>
        <name>substrate</name>
    </ligand>
</feature>
<evidence type="ECO:0000256" key="1">
    <source>
        <dbReference type="ARBA" id="ARBA00022490"/>
    </source>
</evidence>
<dbReference type="OrthoDB" id="5531344at2759"/>
<comment type="function">
    <text evidence="4">Catalytic subunit of the molybdopterin synthase complex, a complex that catalyzes the conversion of precursor Z into molybdopterin. Acts by mediating the incorporation of 2 sulfur atoms from thiocarboxylated MOCS2A into precursor Z to generate a dithiolene group.</text>
</comment>
<gene>
    <name evidence="4" type="primary">cnxH</name>
    <name evidence="6" type="ORF">DDE83_000917</name>
</gene>
<dbReference type="FunFam" id="3.90.1170.40:FF:000003">
    <property type="entry name" value="Molybdopterin converting factor subunit 2"/>
    <property type="match status" value="1"/>
</dbReference>
<dbReference type="InterPro" id="IPR036563">
    <property type="entry name" value="MoaE_sf"/>
</dbReference>
<dbReference type="Pfam" id="PF02391">
    <property type="entry name" value="MoaE"/>
    <property type="match status" value="1"/>
</dbReference>
<feature type="binding site" evidence="4">
    <location>
        <begin position="164"/>
        <end position="166"/>
    </location>
    <ligand>
        <name>substrate</name>
    </ligand>
</feature>
<organism evidence="6 7">
    <name type="scientific">Stemphylium lycopersici</name>
    <name type="common">Tomato gray leaf spot disease fungus</name>
    <name type="synonym">Thyrospora lycopersici</name>
    <dbReference type="NCBI Taxonomy" id="183478"/>
    <lineage>
        <taxon>Eukaryota</taxon>
        <taxon>Fungi</taxon>
        <taxon>Dikarya</taxon>
        <taxon>Ascomycota</taxon>
        <taxon>Pezizomycotina</taxon>
        <taxon>Dothideomycetes</taxon>
        <taxon>Pleosporomycetidae</taxon>
        <taxon>Pleosporales</taxon>
        <taxon>Pleosporineae</taxon>
        <taxon>Pleosporaceae</taxon>
        <taxon>Stemphylium</taxon>
    </lineage>
</organism>
<evidence type="ECO:0000256" key="2">
    <source>
        <dbReference type="ARBA" id="ARBA00022679"/>
    </source>
</evidence>
<proteinExistence type="inferred from homology"/>
<dbReference type="CDD" id="cd00756">
    <property type="entry name" value="MoaE"/>
    <property type="match status" value="1"/>
</dbReference>
<dbReference type="Proteomes" id="UP000249619">
    <property type="component" value="Unassembled WGS sequence"/>
</dbReference>
<dbReference type="STRING" id="183478.A0A364NED7"/>
<reference evidence="7" key="1">
    <citation type="submission" date="2018-05" db="EMBL/GenBank/DDBJ databases">
        <title>Draft genome sequence of Stemphylium lycopersici strain CIDEFI 213.</title>
        <authorList>
            <person name="Medina R."/>
            <person name="Franco M.E.E."/>
            <person name="Lucentini C.G."/>
            <person name="Saparrat M.C.N."/>
            <person name="Balatti P.A."/>
        </authorList>
    </citation>
    <scope>NUCLEOTIDE SEQUENCE [LARGE SCALE GENOMIC DNA]</scope>
    <source>
        <strain evidence="7">CIDEFI 213</strain>
    </source>
</reference>
<comment type="similarity">
    <text evidence="4">Belongs to the MoaE family. MOCS2B subfamily.</text>
</comment>
<name>A0A364NED7_STELY</name>
<protein>
    <recommendedName>
        <fullName evidence="4">Molybdopterin synthase catalytic subunit</fullName>
        <ecNumber evidence="4">2.8.1.12</ecNumber>
    </recommendedName>
    <alternativeName>
        <fullName evidence="4">Common component for nitrate reductase and xanthine dehydrogenase protein H</fullName>
    </alternativeName>
    <alternativeName>
        <fullName evidence="4">Molybdenum cofactor synthesis protein 2 large subunit</fullName>
    </alternativeName>
    <alternativeName>
        <fullName evidence="4">Molybdenum cofactor synthesis protein 2B</fullName>
        <shortName evidence="4">MOCS2B</shortName>
    </alternativeName>
</protein>
<dbReference type="PANTHER" id="PTHR23404">
    <property type="entry name" value="MOLYBDOPTERIN SYNTHASE RELATED"/>
    <property type="match status" value="1"/>
</dbReference>
<dbReference type="EC" id="2.8.1.12" evidence="4"/>
<comment type="subcellular location">
    <subcellularLocation>
        <location evidence="4">Cytoplasm</location>
    </subcellularLocation>
</comment>
<feature type="region of interest" description="Disordered" evidence="5">
    <location>
        <begin position="175"/>
        <end position="198"/>
    </location>
</feature>
<comment type="catalytic activity">
    <reaction evidence="4">
        <text>2 [molybdopterin-synthase sulfur-carrier protein]-C-terminal-Gly-aminoethanethioate + cyclic pyranopterin phosphate + H2O = molybdopterin + 2 [molybdopterin-synthase sulfur-carrier protein]-C-terminal Gly-Gly + 2 H(+)</text>
        <dbReference type="Rhea" id="RHEA:26333"/>
        <dbReference type="Rhea" id="RHEA-COMP:12202"/>
        <dbReference type="Rhea" id="RHEA-COMP:19907"/>
        <dbReference type="ChEBI" id="CHEBI:15377"/>
        <dbReference type="ChEBI" id="CHEBI:15378"/>
        <dbReference type="ChEBI" id="CHEBI:58698"/>
        <dbReference type="ChEBI" id="CHEBI:59648"/>
        <dbReference type="ChEBI" id="CHEBI:90778"/>
        <dbReference type="ChEBI" id="CHEBI:232372"/>
        <dbReference type="EC" id="2.8.1.12"/>
    </reaction>
</comment>
<dbReference type="Gene3D" id="3.90.1170.40">
    <property type="entry name" value="Molybdopterin biosynthesis MoaE subunit"/>
    <property type="match status" value="1"/>
</dbReference>
<evidence type="ECO:0000313" key="7">
    <source>
        <dbReference type="Proteomes" id="UP000249619"/>
    </source>
</evidence>
<keyword evidence="1 4" id="KW-0963">Cytoplasm</keyword>
<dbReference type="GO" id="GO:0006777">
    <property type="term" value="P:Mo-molybdopterin cofactor biosynthetic process"/>
    <property type="evidence" value="ECO:0007669"/>
    <property type="project" value="UniProtKB-UniRule"/>
</dbReference>
<dbReference type="InterPro" id="IPR028888">
    <property type="entry name" value="MOCS2B_euk"/>
</dbReference>
<evidence type="ECO:0000313" key="6">
    <source>
        <dbReference type="EMBL" id="RAR15685.1"/>
    </source>
</evidence>
<feature type="region of interest" description="Disordered" evidence="5">
    <location>
        <begin position="1"/>
        <end position="37"/>
    </location>
</feature>
<dbReference type="SUPFAM" id="SSF54690">
    <property type="entry name" value="Molybdopterin synthase subunit MoaE"/>
    <property type="match status" value="1"/>
</dbReference>
<dbReference type="InterPro" id="IPR003448">
    <property type="entry name" value="Mopterin_biosynth_MoaE"/>
</dbReference>
<feature type="compositionally biased region" description="Polar residues" evidence="5">
    <location>
        <begin position="10"/>
        <end position="28"/>
    </location>
</feature>
<accession>A0A364NED7</accession>
<dbReference type="GO" id="GO:0030366">
    <property type="term" value="F:molybdopterin synthase activity"/>
    <property type="evidence" value="ECO:0007669"/>
    <property type="project" value="UniProtKB-UniRule"/>
</dbReference>
<evidence type="ECO:0000256" key="3">
    <source>
        <dbReference type="ARBA" id="ARBA00023150"/>
    </source>
</evidence>
<evidence type="ECO:0000256" key="4">
    <source>
        <dbReference type="HAMAP-Rule" id="MF_03052"/>
    </source>
</evidence>
<keyword evidence="3 4" id="KW-0501">Molybdenum cofactor biosynthesis</keyword>
<dbReference type="EMBL" id="QGDH01000009">
    <property type="protein sequence ID" value="RAR15685.1"/>
    <property type="molecule type" value="Genomic_DNA"/>
</dbReference>